<dbReference type="OrthoDB" id="2548432at2759"/>
<keyword evidence="1" id="KW-0812">Transmembrane</keyword>
<comment type="caution">
    <text evidence="2">The sequence shown here is derived from an EMBL/GenBank/DDBJ whole genome shotgun (WGS) entry which is preliminary data.</text>
</comment>
<evidence type="ECO:0000256" key="1">
    <source>
        <dbReference type="SAM" id="Phobius"/>
    </source>
</evidence>
<evidence type="ECO:0000313" key="2">
    <source>
        <dbReference type="EMBL" id="KAF8478171.1"/>
    </source>
</evidence>
<name>A0A9P5MTE7_9AGAM</name>
<feature type="transmembrane region" description="Helical" evidence="1">
    <location>
        <begin position="88"/>
        <end position="111"/>
    </location>
</feature>
<dbReference type="EMBL" id="WHVB01000012">
    <property type="protein sequence ID" value="KAF8478171.1"/>
    <property type="molecule type" value="Genomic_DNA"/>
</dbReference>
<feature type="transmembrane region" description="Helical" evidence="1">
    <location>
        <begin position="250"/>
        <end position="272"/>
    </location>
</feature>
<accession>A0A9P5MTE7</accession>
<keyword evidence="1" id="KW-0472">Membrane</keyword>
<evidence type="ECO:0000313" key="3">
    <source>
        <dbReference type="Proteomes" id="UP000759537"/>
    </source>
</evidence>
<dbReference type="Proteomes" id="UP000759537">
    <property type="component" value="Unassembled WGS sequence"/>
</dbReference>
<reference evidence="2" key="2">
    <citation type="journal article" date="2020" name="Nat. Commun.">
        <title>Large-scale genome sequencing of mycorrhizal fungi provides insights into the early evolution of symbiotic traits.</title>
        <authorList>
            <person name="Miyauchi S."/>
            <person name="Kiss E."/>
            <person name="Kuo A."/>
            <person name="Drula E."/>
            <person name="Kohler A."/>
            <person name="Sanchez-Garcia M."/>
            <person name="Morin E."/>
            <person name="Andreopoulos B."/>
            <person name="Barry K.W."/>
            <person name="Bonito G."/>
            <person name="Buee M."/>
            <person name="Carver A."/>
            <person name="Chen C."/>
            <person name="Cichocki N."/>
            <person name="Clum A."/>
            <person name="Culley D."/>
            <person name="Crous P.W."/>
            <person name="Fauchery L."/>
            <person name="Girlanda M."/>
            <person name="Hayes R.D."/>
            <person name="Keri Z."/>
            <person name="LaButti K."/>
            <person name="Lipzen A."/>
            <person name="Lombard V."/>
            <person name="Magnuson J."/>
            <person name="Maillard F."/>
            <person name="Murat C."/>
            <person name="Nolan M."/>
            <person name="Ohm R.A."/>
            <person name="Pangilinan J."/>
            <person name="Pereira M.F."/>
            <person name="Perotto S."/>
            <person name="Peter M."/>
            <person name="Pfister S."/>
            <person name="Riley R."/>
            <person name="Sitrit Y."/>
            <person name="Stielow J.B."/>
            <person name="Szollosi G."/>
            <person name="Zifcakova L."/>
            <person name="Stursova M."/>
            <person name="Spatafora J.W."/>
            <person name="Tedersoo L."/>
            <person name="Vaario L.M."/>
            <person name="Yamada A."/>
            <person name="Yan M."/>
            <person name="Wang P."/>
            <person name="Xu J."/>
            <person name="Bruns T."/>
            <person name="Baldrian P."/>
            <person name="Vilgalys R."/>
            <person name="Dunand C."/>
            <person name="Henrissat B."/>
            <person name="Grigoriev I.V."/>
            <person name="Hibbett D."/>
            <person name="Nagy L.G."/>
            <person name="Martin F.M."/>
        </authorList>
    </citation>
    <scope>NUCLEOTIDE SEQUENCE</scope>
    <source>
        <strain evidence="2">Prilba</strain>
    </source>
</reference>
<keyword evidence="3" id="KW-1185">Reference proteome</keyword>
<protein>
    <submittedName>
        <fullName evidence="2">Uncharacterized protein</fullName>
    </submittedName>
</protein>
<dbReference type="AlphaFoldDB" id="A0A9P5MTE7"/>
<keyword evidence="1" id="KW-1133">Transmembrane helix</keyword>
<feature type="transmembrane region" description="Helical" evidence="1">
    <location>
        <begin position="171"/>
        <end position="195"/>
    </location>
</feature>
<feature type="transmembrane region" description="Helical" evidence="1">
    <location>
        <begin position="50"/>
        <end position="68"/>
    </location>
</feature>
<gene>
    <name evidence="2" type="ORF">DFH94DRAFT_694358</name>
</gene>
<feature type="transmembrane region" description="Helical" evidence="1">
    <location>
        <begin position="12"/>
        <end position="38"/>
    </location>
</feature>
<sequence>MDSLDSPDVVSLHHVLTVILIVAPLGAALLPIIGVLLFFTPTESRRRPVFLLNVLACFLGICQAIYFASLNSYVVLHPNKPVPHTTAIAAIAILLTPPILIDSILLFRLLAFYPIQLTPRNTLFAILTPTLLCKVARLACLIAFLVTYPVARLDGPSYATIPGLIWGRGPWIIALLALQALDNTYVSSMFLYKLYRFGYTTQKALGGSRKDIFSRVPAVFFITLGNYVIPVTLDIAVIVLMIFLPSWSNGAYILFVSNFITILGIVFATVWTTSLNWVMRRMVEAGVDARTQSTMQFQAKTIADAFSMYDPYGSPE</sequence>
<reference evidence="2" key="1">
    <citation type="submission" date="2019-10" db="EMBL/GenBank/DDBJ databases">
        <authorList>
            <consortium name="DOE Joint Genome Institute"/>
            <person name="Kuo A."/>
            <person name="Miyauchi S."/>
            <person name="Kiss E."/>
            <person name="Drula E."/>
            <person name="Kohler A."/>
            <person name="Sanchez-Garcia M."/>
            <person name="Andreopoulos B."/>
            <person name="Barry K.W."/>
            <person name="Bonito G."/>
            <person name="Buee M."/>
            <person name="Carver A."/>
            <person name="Chen C."/>
            <person name="Cichocki N."/>
            <person name="Clum A."/>
            <person name="Culley D."/>
            <person name="Crous P.W."/>
            <person name="Fauchery L."/>
            <person name="Girlanda M."/>
            <person name="Hayes R."/>
            <person name="Keri Z."/>
            <person name="LaButti K."/>
            <person name="Lipzen A."/>
            <person name="Lombard V."/>
            <person name="Magnuson J."/>
            <person name="Maillard F."/>
            <person name="Morin E."/>
            <person name="Murat C."/>
            <person name="Nolan M."/>
            <person name="Ohm R."/>
            <person name="Pangilinan J."/>
            <person name="Pereira M."/>
            <person name="Perotto S."/>
            <person name="Peter M."/>
            <person name="Riley R."/>
            <person name="Sitrit Y."/>
            <person name="Stielow B."/>
            <person name="Szollosi G."/>
            <person name="Zifcakova L."/>
            <person name="Stursova M."/>
            <person name="Spatafora J.W."/>
            <person name="Tedersoo L."/>
            <person name="Vaario L.-M."/>
            <person name="Yamada A."/>
            <person name="Yan M."/>
            <person name="Wang P."/>
            <person name="Xu J."/>
            <person name="Bruns T."/>
            <person name="Baldrian P."/>
            <person name="Vilgalys R."/>
            <person name="Henrissat B."/>
            <person name="Grigoriev I.V."/>
            <person name="Hibbett D."/>
            <person name="Nagy L.G."/>
            <person name="Martin F.M."/>
        </authorList>
    </citation>
    <scope>NUCLEOTIDE SEQUENCE</scope>
    <source>
        <strain evidence="2">Prilba</strain>
    </source>
</reference>
<organism evidence="2 3">
    <name type="scientific">Russula ochroleuca</name>
    <dbReference type="NCBI Taxonomy" id="152965"/>
    <lineage>
        <taxon>Eukaryota</taxon>
        <taxon>Fungi</taxon>
        <taxon>Dikarya</taxon>
        <taxon>Basidiomycota</taxon>
        <taxon>Agaricomycotina</taxon>
        <taxon>Agaricomycetes</taxon>
        <taxon>Russulales</taxon>
        <taxon>Russulaceae</taxon>
        <taxon>Russula</taxon>
    </lineage>
</organism>
<feature type="transmembrane region" description="Helical" evidence="1">
    <location>
        <begin position="123"/>
        <end position="151"/>
    </location>
</feature>
<feature type="transmembrane region" description="Helical" evidence="1">
    <location>
        <begin position="216"/>
        <end position="244"/>
    </location>
</feature>
<proteinExistence type="predicted"/>